<name>A0ABN1XMG6_9PSEU</name>
<accession>A0ABN1XMG6</accession>
<protein>
    <submittedName>
        <fullName evidence="2">Uncharacterized protein</fullName>
    </submittedName>
</protein>
<keyword evidence="1" id="KW-0472">Membrane</keyword>
<dbReference type="Proteomes" id="UP001501414">
    <property type="component" value="Unassembled WGS sequence"/>
</dbReference>
<evidence type="ECO:0000313" key="3">
    <source>
        <dbReference type="Proteomes" id="UP001501414"/>
    </source>
</evidence>
<gene>
    <name evidence="2" type="ORF">GCM10009613_15130</name>
</gene>
<evidence type="ECO:0000313" key="2">
    <source>
        <dbReference type="EMBL" id="GAA1384362.1"/>
    </source>
</evidence>
<keyword evidence="3" id="KW-1185">Reference proteome</keyword>
<proteinExistence type="predicted"/>
<dbReference type="EMBL" id="BAAAJK010000005">
    <property type="protein sequence ID" value="GAA1384362.1"/>
    <property type="molecule type" value="Genomic_DNA"/>
</dbReference>
<keyword evidence="1" id="KW-0812">Transmembrane</keyword>
<comment type="caution">
    <text evidence="2">The sequence shown here is derived from an EMBL/GenBank/DDBJ whole genome shotgun (WGS) entry which is preliminary data.</text>
</comment>
<keyword evidence="1" id="KW-1133">Transmembrane helix</keyword>
<organism evidence="2 3">
    <name type="scientific">Pseudonocardia kongjuensis</name>
    <dbReference type="NCBI Taxonomy" id="102227"/>
    <lineage>
        <taxon>Bacteria</taxon>
        <taxon>Bacillati</taxon>
        <taxon>Actinomycetota</taxon>
        <taxon>Actinomycetes</taxon>
        <taxon>Pseudonocardiales</taxon>
        <taxon>Pseudonocardiaceae</taxon>
        <taxon>Pseudonocardia</taxon>
    </lineage>
</organism>
<dbReference type="RefSeq" id="WP_344019803.1">
    <property type="nucleotide sequence ID" value="NZ_BAAAJK010000005.1"/>
</dbReference>
<evidence type="ECO:0000256" key="1">
    <source>
        <dbReference type="SAM" id="Phobius"/>
    </source>
</evidence>
<feature type="transmembrane region" description="Helical" evidence="1">
    <location>
        <begin position="21"/>
        <end position="39"/>
    </location>
</feature>
<reference evidence="2 3" key="1">
    <citation type="journal article" date="2019" name="Int. J. Syst. Evol. Microbiol.">
        <title>The Global Catalogue of Microorganisms (GCM) 10K type strain sequencing project: providing services to taxonomists for standard genome sequencing and annotation.</title>
        <authorList>
            <consortium name="The Broad Institute Genomics Platform"/>
            <consortium name="The Broad Institute Genome Sequencing Center for Infectious Disease"/>
            <person name="Wu L."/>
            <person name="Ma J."/>
        </authorList>
    </citation>
    <scope>NUCLEOTIDE SEQUENCE [LARGE SCALE GENOMIC DNA]</scope>
    <source>
        <strain evidence="2 3">JCM 11896</strain>
    </source>
</reference>
<sequence>MPEVNEPVRRPSFLDRIRRSALARIGAVLAFVVAAVGVVHNLTDGGLQRAFASNVVASEVSDPGGARDVSASMIRIAQRGDTVALFVGRYADIDVSFYRDVADSRVTKQILPDREVPPFIEIPTDRCPGNEGTSGVLKVFLLGDVGSGNIGHPSRETVSVNGQYELEPVKSPRPGNTPTFCWIDAWKQ</sequence>